<reference evidence="2" key="1">
    <citation type="submission" date="2016-12" db="EMBL/GenBank/DDBJ databases">
        <title>Comparative genomics of four Isosphaeraceae planctomycetes: a common pool of plasmids and glycoside hydrolase genes.</title>
        <authorList>
            <person name="Ivanova A."/>
        </authorList>
    </citation>
    <scope>NUCLEOTIDE SEQUENCE [LARGE SCALE GENOMIC DNA]</scope>
    <source>
        <strain evidence="2">PX4</strain>
    </source>
</reference>
<dbReference type="AlphaFoldDB" id="A0A1U7CWA1"/>
<dbReference type="EMBL" id="CP019082">
    <property type="protein sequence ID" value="APW63230.1"/>
    <property type="molecule type" value="Genomic_DNA"/>
</dbReference>
<evidence type="ECO:0000313" key="2">
    <source>
        <dbReference type="Proteomes" id="UP000186309"/>
    </source>
</evidence>
<organism evidence="1 2">
    <name type="scientific">Paludisphaera borealis</name>
    <dbReference type="NCBI Taxonomy" id="1387353"/>
    <lineage>
        <taxon>Bacteria</taxon>
        <taxon>Pseudomonadati</taxon>
        <taxon>Planctomycetota</taxon>
        <taxon>Planctomycetia</taxon>
        <taxon>Isosphaerales</taxon>
        <taxon>Isosphaeraceae</taxon>
        <taxon>Paludisphaera</taxon>
    </lineage>
</organism>
<dbReference type="Proteomes" id="UP000186309">
    <property type="component" value="Chromosome"/>
</dbReference>
<name>A0A1U7CWA1_9BACT</name>
<gene>
    <name evidence="1" type="ORF">BSF38_04794</name>
</gene>
<keyword evidence="2" id="KW-1185">Reference proteome</keyword>
<evidence type="ECO:0000313" key="1">
    <source>
        <dbReference type="EMBL" id="APW63230.1"/>
    </source>
</evidence>
<accession>A0A1U7CWA1</accession>
<sequence>MGDFRMKWMRPHGAVYRTTAADASDLIAKIVTGPDILISAGEGRSMRSSPPILACGLIHLVLAYSLHG</sequence>
<dbReference type="KEGG" id="pbor:BSF38_04794"/>
<proteinExistence type="predicted"/>
<protein>
    <submittedName>
        <fullName evidence="1">Uncharacterized protein</fullName>
    </submittedName>
</protein>